<accession>A0A6A4LIV9</accession>
<evidence type="ECO:0000313" key="8">
    <source>
        <dbReference type="Proteomes" id="UP000428333"/>
    </source>
</evidence>
<keyword evidence="3" id="KW-0694">RNA-binding</keyword>
<organism evidence="7 8">
    <name type="scientific">Rhododendron williamsianum</name>
    <dbReference type="NCBI Taxonomy" id="262921"/>
    <lineage>
        <taxon>Eukaryota</taxon>
        <taxon>Viridiplantae</taxon>
        <taxon>Streptophyta</taxon>
        <taxon>Embryophyta</taxon>
        <taxon>Tracheophyta</taxon>
        <taxon>Spermatophyta</taxon>
        <taxon>Magnoliopsida</taxon>
        <taxon>eudicotyledons</taxon>
        <taxon>Gunneridae</taxon>
        <taxon>Pentapetalae</taxon>
        <taxon>asterids</taxon>
        <taxon>Ericales</taxon>
        <taxon>Ericaceae</taxon>
        <taxon>Ericoideae</taxon>
        <taxon>Rhodoreae</taxon>
        <taxon>Rhododendron</taxon>
    </lineage>
</organism>
<dbReference type="GO" id="GO:0070181">
    <property type="term" value="F:small ribosomal subunit rRNA binding"/>
    <property type="evidence" value="ECO:0007669"/>
    <property type="project" value="TreeGrafter"/>
</dbReference>
<dbReference type="AlphaFoldDB" id="A0A6A4LIV9"/>
<evidence type="ECO:0000256" key="1">
    <source>
        <dbReference type="ARBA" id="ARBA00007634"/>
    </source>
</evidence>
<evidence type="ECO:0008006" key="9">
    <source>
        <dbReference type="Google" id="ProtNLM"/>
    </source>
</evidence>
<dbReference type="GO" id="GO:0006412">
    <property type="term" value="P:translation"/>
    <property type="evidence" value="ECO:0007669"/>
    <property type="project" value="InterPro"/>
</dbReference>
<dbReference type="Pfam" id="PF01649">
    <property type="entry name" value="Ribosomal_S20p"/>
    <property type="match status" value="1"/>
</dbReference>
<keyword evidence="4" id="KW-0689">Ribosomal protein</keyword>
<comment type="similarity">
    <text evidence="1">Belongs to the bacterial ribosomal protein bS20 family.</text>
</comment>
<gene>
    <name evidence="7" type="ORF">C3L33_11695</name>
</gene>
<dbReference type="GO" id="GO:0003735">
    <property type="term" value="F:structural constituent of ribosome"/>
    <property type="evidence" value="ECO:0007669"/>
    <property type="project" value="InterPro"/>
</dbReference>
<name>A0A6A4LIV9_9ERIC</name>
<evidence type="ECO:0000256" key="4">
    <source>
        <dbReference type="ARBA" id="ARBA00022980"/>
    </source>
</evidence>
<dbReference type="HAMAP" id="MF_00500">
    <property type="entry name" value="Ribosomal_bS20"/>
    <property type="match status" value="1"/>
</dbReference>
<dbReference type="Gene3D" id="1.20.58.110">
    <property type="entry name" value="Ribosomal protein S20"/>
    <property type="match status" value="1"/>
</dbReference>
<dbReference type="InterPro" id="IPR002583">
    <property type="entry name" value="Ribosomal_bS20"/>
</dbReference>
<feature type="non-terminal residue" evidence="7">
    <location>
        <position position="1"/>
    </location>
</feature>
<feature type="compositionally biased region" description="Basic residues" evidence="6">
    <location>
        <begin position="80"/>
        <end position="94"/>
    </location>
</feature>
<dbReference type="NCBIfam" id="TIGR00029">
    <property type="entry name" value="S20"/>
    <property type="match status" value="1"/>
</dbReference>
<sequence>MAAAVHCWALPSKLSALSLNNPSSAHLKPTAAFSSLSLSASISHNVFSSGFLLMSPVVRPNRLSIVCKAALTKTADSAEKRHRQNEKRRLRNKSRKSEVRTRMKKVYVDSTSRSDKIEVLKALELLRRNKKAKPTQVLSIEQLIAEAYSAIDKAVRKGVLHRNTGKRRKSRLARKKTAVEIHHGWYTPAPPATV</sequence>
<evidence type="ECO:0000256" key="6">
    <source>
        <dbReference type="SAM" id="MobiDB-lite"/>
    </source>
</evidence>
<dbReference type="Proteomes" id="UP000428333">
    <property type="component" value="Linkage Group LG07"/>
</dbReference>
<evidence type="ECO:0000256" key="2">
    <source>
        <dbReference type="ARBA" id="ARBA00022730"/>
    </source>
</evidence>
<evidence type="ECO:0000313" key="7">
    <source>
        <dbReference type="EMBL" id="KAE9456394.1"/>
    </source>
</evidence>
<proteinExistence type="inferred from homology"/>
<protein>
    <recommendedName>
        <fullName evidence="9">Ribosomal protein S20</fullName>
    </recommendedName>
</protein>
<feature type="region of interest" description="Disordered" evidence="6">
    <location>
        <begin position="76"/>
        <end position="102"/>
    </location>
</feature>
<dbReference type="OrthoDB" id="4825at2759"/>
<dbReference type="PANTHER" id="PTHR33398">
    <property type="entry name" value="30S RIBOSOMAL PROTEIN S20"/>
    <property type="match status" value="1"/>
</dbReference>
<keyword evidence="2" id="KW-0699">rRNA-binding</keyword>
<dbReference type="InterPro" id="IPR036510">
    <property type="entry name" value="Ribosomal_bS20_sf"/>
</dbReference>
<reference evidence="7 8" key="1">
    <citation type="journal article" date="2019" name="Genome Biol. Evol.">
        <title>The Rhododendron genome and chromosomal organization provide insight into shared whole-genome duplications across the heath family (Ericaceae).</title>
        <authorList>
            <person name="Soza V.L."/>
            <person name="Lindsley D."/>
            <person name="Waalkes A."/>
            <person name="Ramage E."/>
            <person name="Patwardhan R.P."/>
            <person name="Burton J.N."/>
            <person name="Adey A."/>
            <person name="Kumar A."/>
            <person name="Qiu R."/>
            <person name="Shendure J."/>
            <person name="Hall B."/>
        </authorList>
    </citation>
    <scope>NUCLEOTIDE SEQUENCE [LARGE SCALE GENOMIC DNA]</scope>
    <source>
        <strain evidence="7">RSF 1966-606</strain>
    </source>
</reference>
<dbReference type="PANTHER" id="PTHR33398:SF1">
    <property type="entry name" value="SMALL RIBOSOMAL SUBUNIT PROTEIN BS20C"/>
    <property type="match status" value="1"/>
</dbReference>
<comment type="caution">
    <text evidence="7">The sequence shown here is derived from an EMBL/GenBank/DDBJ whole genome shotgun (WGS) entry which is preliminary data.</text>
</comment>
<keyword evidence="5" id="KW-0687">Ribonucleoprotein</keyword>
<dbReference type="GO" id="GO:0015935">
    <property type="term" value="C:small ribosomal subunit"/>
    <property type="evidence" value="ECO:0007669"/>
    <property type="project" value="TreeGrafter"/>
</dbReference>
<dbReference type="EMBL" id="QEFC01001727">
    <property type="protein sequence ID" value="KAE9456394.1"/>
    <property type="molecule type" value="Genomic_DNA"/>
</dbReference>
<keyword evidence="8" id="KW-1185">Reference proteome</keyword>
<evidence type="ECO:0000256" key="5">
    <source>
        <dbReference type="ARBA" id="ARBA00023274"/>
    </source>
</evidence>
<evidence type="ECO:0000256" key="3">
    <source>
        <dbReference type="ARBA" id="ARBA00022884"/>
    </source>
</evidence>
<dbReference type="SUPFAM" id="SSF46992">
    <property type="entry name" value="Ribosomal protein S20"/>
    <property type="match status" value="1"/>
</dbReference>